<gene>
    <name evidence="3" type="ORF">COX83_04200</name>
</gene>
<feature type="coiled-coil region" evidence="1">
    <location>
        <begin position="254"/>
        <end position="299"/>
    </location>
</feature>
<evidence type="ECO:0000313" key="4">
    <source>
        <dbReference type="Proteomes" id="UP000230078"/>
    </source>
</evidence>
<feature type="region of interest" description="Disordered" evidence="2">
    <location>
        <begin position="543"/>
        <end position="563"/>
    </location>
</feature>
<accession>A0A2M7V2F8</accession>
<evidence type="ECO:0000313" key="3">
    <source>
        <dbReference type="EMBL" id="PIZ92514.1"/>
    </source>
</evidence>
<sequence>MKRSPEFSQTQAGQALLDTYQQDTLVVVNIGGEWKEAKVAEMPTFDKDNALQLKVDVVGGQREILVFEIGEEPEIIVGDELTQNGITDVNLGETFDVSNPFVSPDGHIEYTLTASDGKIYDNVAQELLLAWKKTLELEIKVAELEQEIDRVREDKKEGLQAARVKMQLDLLEVHKHLPPDVSDLQDADRAAVERIKKEVDKIHEEASKAIKEFEEKVVQFEKVATSGVQKTGDALIEDHATPFVDTKYLSYTQYAMDKESAADKERRLKQEKEEHEETKQFAQQLKKQILDEIEKILQEKTYKERQVPRGDAAARVIINTDAENKRKDLYGYIFGQLEAAPSGYQKKLWDFLQKTRIDLASHTMMGVIDIPGAPGIPAHKDFNNAGGRDSIMFGKNVELLKSVVEEQLKEYEPKDLSFDPKGKEIFDWEKEKEAVVKRMKFLKKKLEENNSEALQIPEKKQQYQTLIGLETNMSAHFQMLKDLDTIPDSELRPSNPGVADPKNIVGINNARYDYLNTYLSEIRNVEKALLAIDETSRKNAEEKQIEDKRKEIENDPEKKKFKGEGIDIPDYELREMLLQHLGGVHSAMELLMRGGVTQGKNGEIEVKPDLIVQMKGLFGDTPPKKSDGSSFDIAQLRKFGIKNWDKFKELWDTELAEKSIFILNDILTKTLERYIAENTSWWDKMKTHKGKIIGAATTNLVLLGGASFGISKLITEITNNELAQSVAVATVGGAGSGAAKYGLLKKIFGSQKAKEKAAKRDQELHDTKQKKIIENILSHIFDIDKQTGNVTGAKSGIDGFDSFTRILAHTIRETTVGSETFGEGEESITLTGDDLLIYRQKLNALAKKHPDEKMKLELARSIQESSINTQTFTYEGEQISLSGGQLLAYREYLREYVDSLKPEEKVDETVKAKLAWAIAKMKSSDITMVLDKKFVHNPNIVDTILSNISGKGTMKGSMITNVGLSSVMMLDPIARTLFGGFVMGKLGTEIGEQLYYKSERKGAEGRIEALMKSVAEKTEAYRVYKTSGTSIPFDNKNALTQDVLALKRLLYATAPPEDMAAIIYKVKQKGVHEKDAEDGSYKKGDPLPPEVRFDSWVYTEIQSLVYEAERENVFLDEEKNKATLETVLKAQQATTDAIAEKQLNKNKKWTKKLLYKGGGLLAGAVVGAAVSVVTGAIAKKLFEHDISAATKKELTALGVAASAKGQSLEEAAASHVQASTVEAPAGSGHTDIAPPPRDTPAPAPTPKHPEVAPVQVEKSPDIVEKSFGADDINKGEGPEFSMNRLLAKHDLGMNHEQLEAFKKVELGRMGINRTAHGDEWAIQVRLHHKGDIIEHPEVELYKGTDGQPHFRLIGEEGKTIFTHDNYRIPTHGGQEKASAGDVNAKPDSQTQLEKSSLKPGHTKTATADAKGSNTLDKQQELSKASGKPAGETPLEKQQARFDEALKTKGGVKEFQGGIRKDGNVMVEFQNGDKQLYPAEMLGLSAGENGTLILNVPVDVASAAHTGTASSGGVSSGGGGSSSSFSVGAKVPEGAKFFVTPDEAEKNTASHIVEQQARESGGGTDAERTTGAKNTALDTAKADTTEVPASAATKRESADLVPGAETIENRAAADTYDKSLQIVMKELDKDAARLNIVRTPLVSNILESVSNKFNGQFDFVNHGTVPAALDGQVGDPQAVKEYILEHLDPVEKLLYTHGADTASLEGATAVDMAKAPISEMIRLELPSSAQKYFLLPPDGFVFGKDTNGYLVLISDADHTVKIPEIVIDRSGMPSIQVRKST</sequence>
<dbReference type="Proteomes" id="UP000230078">
    <property type="component" value="Unassembled WGS sequence"/>
</dbReference>
<comment type="caution">
    <text evidence="3">The sequence shown here is derived from an EMBL/GenBank/DDBJ whole genome shotgun (WGS) entry which is preliminary data.</text>
</comment>
<dbReference type="EMBL" id="PFPI01000058">
    <property type="protein sequence ID" value="PIZ92514.1"/>
    <property type="molecule type" value="Genomic_DNA"/>
</dbReference>
<protein>
    <submittedName>
        <fullName evidence="3">Uncharacterized protein</fullName>
    </submittedName>
</protein>
<feature type="region of interest" description="Disordered" evidence="2">
    <location>
        <begin position="1365"/>
        <end position="1434"/>
    </location>
</feature>
<evidence type="ECO:0000256" key="2">
    <source>
        <dbReference type="SAM" id="MobiDB-lite"/>
    </source>
</evidence>
<feature type="region of interest" description="Disordered" evidence="2">
    <location>
        <begin position="1545"/>
        <end position="1585"/>
    </location>
</feature>
<proteinExistence type="predicted"/>
<feature type="coiled-coil region" evidence="1">
    <location>
        <begin position="192"/>
        <end position="223"/>
    </location>
</feature>
<feature type="region of interest" description="Disordered" evidence="2">
    <location>
        <begin position="1506"/>
        <end position="1525"/>
    </location>
</feature>
<name>A0A2M7V2F8_9BACT</name>
<feature type="region of interest" description="Disordered" evidence="2">
    <location>
        <begin position="1211"/>
        <end position="1254"/>
    </location>
</feature>
<feature type="compositionally biased region" description="Pro residues" evidence="2">
    <location>
        <begin position="1233"/>
        <end position="1246"/>
    </location>
</feature>
<reference evidence="4" key="1">
    <citation type="submission" date="2017-09" db="EMBL/GenBank/DDBJ databases">
        <title>Depth-based differentiation of microbial function through sediment-hosted aquifers and enrichment of novel symbionts in the deep terrestrial subsurface.</title>
        <authorList>
            <person name="Probst A.J."/>
            <person name="Ladd B."/>
            <person name="Jarett J.K."/>
            <person name="Geller-Mcgrath D.E."/>
            <person name="Sieber C.M.K."/>
            <person name="Emerson J.B."/>
            <person name="Anantharaman K."/>
            <person name="Thomas B.C."/>
            <person name="Malmstrom R."/>
            <person name="Stieglmeier M."/>
            <person name="Klingl A."/>
            <person name="Woyke T."/>
            <person name="Ryan C.M."/>
            <person name="Banfield J.F."/>
        </authorList>
    </citation>
    <scope>NUCLEOTIDE SEQUENCE [LARGE SCALE GENOMIC DNA]</scope>
</reference>
<feature type="coiled-coil region" evidence="1">
    <location>
        <begin position="134"/>
        <end position="161"/>
    </location>
</feature>
<keyword evidence="1" id="KW-0175">Coiled coil</keyword>
<evidence type="ECO:0000256" key="1">
    <source>
        <dbReference type="SAM" id="Coils"/>
    </source>
</evidence>
<organism evidence="3 4">
    <name type="scientific">Candidatus Magasanikbacteria bacterium CG_4_10_14_0_2_um_filter_41_31</name>
    <dbReference type="NCBI Taxonomy" id="1974639"/>
    <lineage>
        <taxon>Bacteria</taxon>
        <taxon>Candidatus Magasanikiibacteriota</taxon>
    </lineage>
</organism>